<dbReference type="Proteomes" id="UP000675121">
    <property type="component" value="Unassembled WGS sequence"/>
</dbReference>
<sequence length="89" mass="10588">MLSVDLCLQLSFVRFLLPSYVLAKEIETIRNVRGLDHLFREFHTSINHELPDRGKHFEFEDFLRKHWIYTVADFVDARKDRLLANGIDV</sequence>
<gene>
    <name evidence="1" type="ORF">R70211_07258</name>
</gene>
<reference evidence="1" key="1">
    <citation type="submission" date="2021-02" db="EMBL/GenBank/DDBJ databases">
        <authorList>
            <person name="Vanwijnsberghe S."/>
        </authorList>
    </citation>
    <scope>NUCLEOTIDE SEQUENCE</scope>
    <source>
        <strain evidence="1">R-70211</strain>
    </source>
</reference>
<dbReference type="EMBL" id="CAJNAS010000037">
    <property type="protein sequence ID" value="CAE6964868.1"/>
    <property type="molecule type" value="Genomic_DNA"/>
</dbReference>
<comment type="caution">
    <text evidence="1">The sequence shown here is derived from an EMBL/GenBank/DDBJ whole genome shotgun (WGS) entry which is preliminary data.</text>
</comment>
<name>A0A9N8N8E8_9BURK</name>
<evidence type="ECO:0000313" key="2">
    <source>
        <dbReference type="Proteomes" id="UP000675121"/>
    </source>
</evidence>
<proteinExistence type="predicted"/>
<evidence type="ECO:0000313" key="1">
    <source>
        <dbReference type="EMBL" id="CAE6964868.1"/>
    </source>
</evidence>
<protein>
    <submittedName>
        <fullName evidence="1">Uncharacterized protein</fullName>
    </submittedName>
</protein>
<keyword evidence="2" id="KW-1185">Reference proteome</keyword>
<accession>A0A9N8N8E8</accession>
<organism evidence="1 2">
    <name type="scientific">Paraburkholderia domus</name>
    <dbReference type="NCBI Taxonomy" id="2793075"/>
    <lineage>
        <taxon>Bacteria</taxon>
        <taxon>Pseudomonadati</taxon>
        <taxon>Pseudomonadota</taxon>
        <taxon>Betaproteobacteria</taxon>
        <taxon>Burkholderiales</taxon>
        <taxon>Burkholderiaceae</taxon>
        <taxon>Paraburkholderia</taxon>
    </lineage>
</organism>
<dbReference type="AlphaFoldDB" id="A0A9N8N8E8"/>